<dbReference type="Proteomes" id="UP000033889">
    <property type="component" value="Unassembled WGS sequence"/>
</dbReference>
<evidence type="ECO:0000313" key="11">
    <source>
        <dbReference type="EMBL" id="KKH12925.1"/>
    </source>
</evidence>
<evidence type="ECO:0000313" key="10">
    <source>
        <dbReference type="EMBL" id="KKH06048.1"/>
    </source>
</evidence>
<dbReference type="GO" id="GO:0005524">
    <property type="term" value="F:ATP binding"/>
    <property type="evidence" value="ECO:0007669"/>
    <property type="project" value="UniProtKB-KW"/>
</dbReference>
<evidence type="ECO:0000313" key="19">
    <source>
        <dbReference type="Proteomes" id="UP000034195"/>
    </source>
</evidence>
<dbReference type="Proteomes" id="UP000034820">
    <property type="component" value="Unassembled WGS sequence"/>
</dbReference>
<dbReference type="SUPFAM" id="SSF55874">
    <property type="entry name" value="ATPase domain of HSP90 chaperone/DNA topoisomerase II/histidine kinase"/>
    <property type="match status" value="1"/>
</dbReference>
<evidence type="ECO:0000313" key="9">
    <source>
        <dbReference type="EMBL" id="KKG81385.1"/>
    </source>
</evidence>
<evidence type="ECO:0000313" key="5">
    <source>
        <dbReference type="EMBL" id="KKG46795.1"/>
    </source>
</evidence>
<dbReference type="EMBL" id="JJQF01000113">
    <property type="protein sequence ID" value="KKH28361.1"/>
    <property type="molecule type" value="Genomic_DNA"/>
</dbReference>
<evidence type="ECO:0000313" key="3">
    <source>
        <dbReference type="EMBL" id="KKG40840.1"/>
    </source>
</evidence>
<evidence type="ECO:0000313" key="16">
    <source>
        <dbReference type="Proteomes" id="UP000034047"/>
    </source>
</evidence>
<dbReference type="OrthoDB" id="146526at2157"/>
<dbReference type="EMBL" id="JJPZ01000037">
    <property type="protein sequence ID" value="KKH12925.1"/>
    <property type="molecule type" value="Genomic_DNA"/>
</dbReference>
<evidence type="ECO:0000313" key="12">
    <source>
        <dbReference type="EMBL" id="KKH28361.1"/>
    </source>
</evidence>
<dbReference type="Proteomes" id="UP000034074">
    <property type="component" value="Unassembled WGS sequence"/>
</dbReference>
<name>A0A0F8I7E3_METMZ</name>
<dbReference type="PATRIC" id="fig|2209.39.peg.1757"/>
<dbReference type="Proteomes" id="UP000034944">
    <property type="component" value="Unassembled WGS sequence"/>
</dbReference>
<dbReference type="Pfam" id="PF13589">
    <property type="entry name" value="HATPase_c_3"/>
    <property type="match status" value="1"/>
</dbReference>
<keyword evidence="8" id="KW-0547">Nucleotide-binding</keyword>
<dbReference type="Proteomes" id="UP000034921">
    <property type="component" value="Unassembled WGS sequence"/>
</dbReference>
<reference evidence="14 15" key="1">
    <citation type="journal article" date="2015" name="ISME J.">
        <title>Genomic and phenotypic differentiation among Methanosarcina mazei populations from Columbia River sediment.</title>
        <authorList>
            <person name="Youngblut N.D."/>
            <person name="Wirth J.S."/>
            <person name="Henriksen J.R."/>
            <person name="Smith M."/>
            <person name="Simon H."/>
            <person name="Metcalf W.W."/>
            <person name="Whitaker R.J."/>
        </authorList>
    </citation>
    <scope>NUCLEOTIDE SEQUENCE [LARGE SCALE GENOMIC DNA]</scope>
    <source>
        <strain evidence="13 25">1.F.M.0.5</strain>
        <strain evidence="12 21">1.H.A.0.1</strain>
        <strain evidence="1 16">2.F.T.2.6</strain>
        <strain evidence="2 14">3.F.A.1A.3</strain>
        <strain evidence="3 22">3.F.A.2.12</strain>
        <strain evidence="5 23">3.F.A.2.3</strain>
        <strain evidence="4 18">3.F.A.2.5</strain>
        <strain evidence="6 19">3.F.A.2.6</strain>
        <strain evidence="7 20">3.F.A.2.7</strain>
        <strain evidence="8 17">3.H.A.1A.2</strain>
        <strain evidence="9 15">3.H.A.2.5</strain>
        <strain evidence="10 24">3.H.T.1A.1</strain>
        <strain evidence="11 26">3.H.T.1A.2</strain>
    </source>
</reference>
<evidence type="ECO:0000313" key="7">
    <source>
        <dbReference type="EMBL" id="KKG51647.1"/>
    </source>
</evidence>
<dbReference type="Proteomes" id="UP000034047">
    <property type="component" value="Unassembled WGS sequence"/>
</dbReference>
<dbReference type="EMBL" id="JJPF01000024">
    <property type="protein sequence ID" value="KKG45590.1"/>
    <property type="molecule type" value="Genomic_DNA"/>
</dbReference>
<dbReference type="EMBL" id="JJOU01000116">
    <property type="protein sequence ID" value="KKG13677.1"/>
    <property type="molecule type" value="Genomic_DNA"/>
</dbReference>
<protein>
    <submittedName>
        <fullName evidence="8">ATP-binding protein</fullName>
    </submittedName>
</protein>
<evidence type="ECO:0000313" key="15">
    <source>
        <dbReference type="Proteomes" id="UP000033889"/>
    </source>
</evidence>
<evidence type="ECO:0000313" key="8">
    <source>
        <dbReference type="EMBL" id="KKG75319.1"/>
    </source>
</evidence>
<dbReference type="RefSeq" id="WP_048038027.1">
    <property type="nucleotide sequence ID" value="NZ_JJOU01000116.1"/>
</dbReference>
<gene>
    <name evidence="1" type="ORF">DU34_11125</name>
    <name evidence="3" type="ORF">DU35_06485</name>
    <name evidence="7" type="ORF">DU36_07130</name>
    <name evidence="12" type="ORF">DU37_07470</name>
    <name evidence="6" type="ORF">DU38_07955</name>
    <name evidence="4" type="ORF">DU39_07860</name>
    <name evidence="5" type="ORF">DU41_05450</name>
    <name evidence="8" type="ORF">DU46_05430</name>
    <name evidence="2" type="ORF">DU49_07115</name>
    <name evidence="10" type="ORF">DU51_07555</name>
    <name evidence="13" type="ORF">DU60_10290</name>
    <name evidence="9" type="ORF">DU61_13125</name>
    <name evidence="11" type="ORF">DU62_05305</name>
</gene>
<evidence type="ECO:0000313" key="21">
    <source>
        <dbReference type="Proteomes" id="UP000034338"/>
    </source>
</evidence>
<dbReference type="EMBL" id="JJPD01000109">
    <property type="protein sequence ID" value="KKG40840.1"/>
    <property type="molecule type" value="Genomic_DNA"/>
</dbReference>
<evidence type="ECO:0000313" key="22">
    <source>
        <dbReference type="Proteomes" id="UP000034577"/>
    </source>
</evidence>
<dbReference type="AlphaFoldDB" id="A0A0F8I7E3"/>
<dbReference type="Proteomes" id="UP000034151">
    <property type="component" value="Unassembled WGS sequence"/>
</dbReference>
<sequence length="510" mass="58856">MEKYLEKFEGQSDDFDIAEPDAGALIESLRAFGYDLQTAIADLIDNSISAGAANVWLNFYWNGDNSIISIKDDGCGMTEEELINAMRPGSRNPLEERNPRDLGRFGLGLKTASFSQCRKLTVATKSKDCSITKRCWDLDYVIKTREWRLLKENCSFDLGLLNELGNLDQGTVVFWENIDRVVAGTKVGDAKDQKLFFERVDNVKVHLSMVFHRFMEKKNGLKIWINDREIEPWDPFLKKEKSTQLLNEEKFISAKIIVNPYVLPHNSKISEEVHLNAAGPKGWNAAQGFYVYRNERLIVAGDWLGLGFKKEEHYKLARIQVDIPNSMDNEWKIDVKKSVARPPSFLRDDLKRIAKLTRKRAAEVYRHRGKVIARTNSSEFVYIWEQKVRHGKIFYTLNRNHPLLREIFEISGENLPKLSAMIRMIEETVPIPLITLNNYENPDKHSKPFEKTPSSEIIDVMHEVYDSLIYSGIPRTEARERLLSMDPFSDYPEFVLNYIEDTDCSKEGNL</sequence>
<comment type="caution">
    <text evidence="8">The sequence shown here is derived from an EMBL/GenBank/DDBJ whole genome shotgun (WGS) entry which is preliminary data.</text>
</comment>
<dbReference type="EMBL" id="JJPE01000034">
    <property type="protein sequence ID" value="KKG46795.1"/>
    <property type="molecule type" value="Genomic_DNA"/>
</dbReference>
<dbReference type="Proteomes" id="UP000034195">
    <property type="component" value="Unassembled WGS sequence"/>
</dbReference>
<dbReference type="Proteomes" id="UP000034243">
    <property type="component" value="Unassembled WGS sequence"/>
</dbReference>
<evidence type="ECO:0000313" key="20">
    <source>
        <dbReference type="Proteomes" id="UP000034243"/>
    </source>
</evidence>
<keyword evidence="8" id="KW-0067">ATP-binding</keyword>
<evidence type="ECO:0000313" key="1">
    <source>
        <dbReference type="EMBL" id="KKG13677.1"/>
    </source>
</evidence>
<proteinExistence type="predicted"/>
<evidence type="ECO:0000313" key="2">
    <source>
        <dbReference type="EMBL" id="KKG28512.1"/>
    </source>
</evidence>
<dbReference type="EMBL" id="JJPH01000083">
    <property type="protein sequence ID" value="KKG51647.1"/>
    <property type="molecule type" value="Genomic_DNA"/>
</dbReference>
<evidence type="ECO:0000313" key="4">
    <source>
        <dbReference type="EMBL" id="KKG45590.1"/>
    </source>
</evidence>
<accession>A0A0F8I7E3</accession>
<dbReference type="EMBL" id="JJPG01000113">
    <property type="protein sequence ID" value="KKG49762.1"/>
    <property type="molecule type" value="Genomic_DNA"/>
</dbReference>
<dbReference type="Proteomes" id="UP000033878">
    <property type="component" value="Unassembled WGS sequence"/>
</dbReference>
<dbReference type="Proteomes" id="UP000034577">
    <property type="component" value="Unassembled WGS sequence"/>
</dbReference>
<dbReference type="Gene3D" id="3.30.565.10">
    <property type="entry name" value="Histidine kinase-like ATPase, C-terminal domain"/>
    <property type="match status" value="1"/>
</dbReference>
<dbReference type="EMBL" id="JJPY01000106">
    <property type="protein sequence ID" value="KKH06048.1"/>
    <property type="molecule type" value="Genomic_DNA"/>
</dbReference>
<evidence type="ECO:0000313" key="24">
    <source>
        <dbReference type="Proteomes" id="UP000034820"/>
    </source>
</evidence>
<evidence type="ECO:0000313" key="6">
    <source>
        <dbReference type="EMBL" id="KKG49762.1"/>
    </source>
</evidence>
<evidence type="ECO:0000313" key="14">
    <source>
        <dbReference type="Proteomes" id="UP000033878"/>
    </source>
</evidence>
<evidence type="ECO:0000313" key="25">
    <source>
        <dbReference type="Proteomes" id="UP000034921"/>
    </source>
</evidence>
<dbReference type="Proteomes" id="UP000034338">
    <property type="component" value="Unassembled WGS sequence"/>
</dbReference>
<dbReference type="InterPro" id="IPR036890">
    <property type="entry name" value="HATPase_C_sf"/>
</dbReference>
<dbReference type="EMBL" id="JJPN01000011">
    <property type="protein sequence ID" value="KKG75319.1"/>
    <property type="molecule type" value="Genomic_DNA"/>
</dbReference>
<evidence type="ECO:0000313" key="26">
    <source>
        <dbReference type="Proteomes" id="UP000034944"/>
    </source>
</evidence>
<evidence type="ECO:0000313" key="18">
    <source>
        <dbReference type="Proteomes" id="UP000034151"/>
    </source>
</evidence>
<dbReference type="EMBL" id="JJPQ01000092">
    <property type="protein sequence ID" value="KKG81385.1"/>
    <property type="molecule type" value="Genomic_DNA"/>
</dbReference>
<evidence type="ECO:0000313" key="17">
    <source>
        <dbReference type="Proteomes" id="UP000034074"/>
    </source>
</evidence>
<evidence type="ECO:0000313" key="13">
    <source>
        <dbReference type="EMBL" id="KKH29486.1"/>
    </source>
</evidence>
<evidence type="ECO:0000313" key="23">
    <source>
        <dbReference type="Proteomes" id="UP000034667"/>
    </source>
</evidence>
<dbReference type="Proteomes" id="UP000034667">
    <property type="component" value="Unassembled WGS sequence"/>
</dbReference>
<dbReference type="EMBL" id="JJPB01000130">
    <property type="protein sequence ID" value="KKG28512.1"/>
    <property type="molecule type" value="Genomic_DNA"/>
</dbReference>
<dbReference type="EMBL" id="JJQE01000069">
    <property type="protein sequence ID" value="KKH29486.1"/>
    <property type="molecule type" value="Genomic_DNA"/>
</dbReference>
<organism evidence="8 17">
    <name type="scientific">Methanosarcina mazei</name>
    <name type="common">Methanosarcina frisia</name>
    <dbReference type="NCBI Taxonomy" id="2209"/>
    <lineage>
        <taxon>Archaea</taxon>
        <taxon>Methanobacteriati</taxon>
        <taxon>Methanobacteriota</taxon>
        <taxon>Stenosarchaea group</taxon>
        <taxon>Methanomicrobia</taxon>
        <taxon>Methanosarcinales</taxon>
        <taxon>Methanosarcinaceae</taxon>
        <taxon>Methanosarcina</taxon>
    </lineage>
</organism>